<keyword evidence="2" id="KW-0472">Membrane</keyword>
<evidence type="ECO:0000256" key="1">
    <source>
        <dbReference type="SAM" id="MobiDB-lite"/>
    </source>
</evidence>
<feature type="region of interest" description="Disordered" evidence="1">
    <location>
        <begin position="317"/>
        <end position="349"/>
    </location>
</feature>
<feature type="region of interest" description="Disordered" evidence="1">
    <location>
        <begin position="134"/>
        <end position="236"/>
    </location>
</feature>
<accession>A0A060RYW2</accession>
<reference evidence="3" key="2">
    <citation type="submission" date="2014-05" db="EMBL/GenBank/DDBJ databases">
        <title>The genome sequences of chimpanzee malaria parasites reveal the path to human adaptation.</title>
        <authorList>
            <person name="Otto T.D."/>
            <person name="Rayner J.C."/>
            <person name="Boehme U."/>
            <person name="Pain A."/>
            <person name="Spottiswoode N."/>
            <person name="Sanders M."/>
            <person name="Quail M."/>
            <person name="Ollomo B."/>
            <person name="Renaud F."/>
            <person name="Thomas A.W."/>
            <person name="Prugnolle F."/>
            <person name="Conway D.J."/>
            <person name="Newbold C."/>
            <person name="Berriman M."/>
        </authorList>
    </citation>
    <scope>NUCLEOTIDE SEQUENCE [LARGE SCALE GENOMIC DNA]</scope>
    <source>
        <strain evidence="3">CDC</strain>
    </source>
</reference>
<organism evidence="3 4">
    <name type="scientific">Plasmodium reichenowi</name>
    <dbReference type="NCBI Taxonomy" id="5854"/>
    <lineage>
        <taxon>Eukaryota</taxon>
        <taxon>Sar</taxon>
        <taxon>Alveolata</taxon>
        <taxon>Apicomplexa</taxon>
        <taxon>Aconoidasida</taxon>
        <taxon>Haemosporida</taxon>
        <taxon>Plasmodiidae</taxon>
        <taxon>Plasmodium</taxon>
        <taxon>Plasmodium (Laverania)</taxon>
    </lineage>
</organism>
<feature type="compositionally biased region" description="Basic and acidic residues" evidence="1">
    <location>
        <begin position="151"/>
        <end position="236"/>
    </location>
</feature>
<feature type="compositionally biased region" description="Basic and acidic residues" evidence="1">
    <location>
        <begin position="318"/>
        <end position="346"/>
    </location>
</feature>
<evidence type="ECO:0000313" key="4">
    <source>
        <dbReference type="Proteomes" id="UP000027581"/>
    </source>
</evidence>
<evidence type="ECO:0000313" key="3">
    <source>
        <dbReference type="EMBL" id="CDO64792.1"/>
    </source>
</evidence>
<reference evidence="3" key="1">
    <citation type="submission" date="2014-01" db="EMBL/GenBank/DDBJ databases">
        <authorList>
            <person name="Aslett M."/>
        </authorList>
    </citation>
    <scope>NUCLEOTIDE SEQUENCE</scope>
    <source>
        <strain evidence="3">CDC</strain>
    </source>
</reference>
<name>A0A060RYW2_PLARE</name>
<proteinExistence type="predicted"/>
<feature type="transmembrane region" description="Helical" evidence="2">
    <location>
        <begin position="6"/>
        <end position="26"/>
    </location>
</feature>
<sequence>MKHILYISFYFILVNLLIFQINGKILKKSENDEIIKSNLRSGSSNSLNQIYEEKHEKKHALSHNSYDKTKNNENHKFFDKDKEVSISNLKNVSQTNVKNALRNFGVSENIFLQENKLGEEGKLINHITNDDENKEKYIKGEEENREEDPEEKAARERQEAEEKAARERQEAEEKAAREKQEAEEKAARERQVAEKAAREKQEAEEKAAREKQEAEEKAAREREESPKRALAEQRAAFERIDSMKQKLEGGKEHGDVLAEDLYGRLEIPVIELPSENEGGYYIQHQSSLPQDNRGNSRDSKEISIIEKTNRESITTNVEGRRDIHKGHLEEKKDVSIKPEQKEDKSADVQNHALETVNILDVKDFQISEYEDEISAEYDDSLIDEEEDDEDLDQFKPIVQYDNFQDEENIGIYKELEDLIEKNENLDDLDEGIEKSSEELSEEKKKKGKKYEKTKDTNFKPNDKSLYDEHIKKYKNVKQINKEKEKFIKSLFHIFDGDNEILQIVDELSEDITKYFMKL</sequence>
<keyword evidence="4" id="KW-1185">Reference proteome</keyword>
<protein>
    <submittedName>
        <fullName evidence="3">Liver stage antigen 1</fullName>
    </submittedName>
</protein>
<feature type="compositionally biased region" description="Basic and acidic residues" evidence="1">
    <location>
        <begin position="431"/>
        <end position="458"/>
    </location>
</feature>
<dbReference type="AlphaFoldDB" id="A0A060RYW2"/>
<dbReference type="VEuPathDB" id="PlasmoDB:PRCDC_1035500"/>
<keyword evidence="2" id="KW-0812">Transmembrane</keyword>
<dbReference type="EMBL" id="HG810771">
    <property type="protein sequence ID" value="CDO64792.1"/>
    <property type="molecule type" value="Genomic_DNA"/>
</dbReference>
<keyword evidence="2" id="KW-1133">Transmembrane helix</keyword>
<dbReference type="Proteomes" id="UP000027581">
    <property type="component" value="Unassembled WGS sequence"/>
</dbReference>
<evidence type="ECO:0000256" key="2">
    <source>
        <dbReference type="SAM" id="Phobius"/>
    </source>
</evidence>
<dbReference type="VEuPathDB" id="PlasmoDB:PRG01_1034700"/>
<gene>
    <name evidence="3" type="primary">LSA1</name>
    <name evidence="3" type="ORF">PRCDC_1035500</name>
</gene>
<feature type="region of interest" description="Disordered" evidence="1">
    <location>
        <begin position="424"/>
        <end position="458"/>
    </location>
</feature>